<evidence type="ECO:0000256" key="1">
    <source>
        <dbReference type="SAM" id="MobiDB-lite"/>
    </source>
</evidence>
<keyword evidence="3" id="KW-1185">Reference proteome</keyword>
<comment type="caution">
    <text evidence="2">The sequence shown here is derived from an EMBL/GenBank/DDBJ whole genome shotgun (WGS) entry which is preliminary data.</text>
</comment>
<name>A0ABW6WX84_9ACTN</name>
<feature type="region of interest" description="Disordered" evidence="1">
    <location>
        <begin position="70"/>
        <end position="115"/>
    </location>
</feature>
<evidence type="ECO:0000313" key="2">
    <source>
        <dbReference type="EMBL" id="MFF5297225.1"/>
    </source>
</evidence>
<dbReference type="EMBL" id="JBIAZU010000010">
    <property type="protein sequence ID" value="MFF5297225.1"/>
    <property type="molecule type" value="Genomic_DNA"/>
</dbReference>
<evidence type="ECO:0000313" key="3">
    <source>
        <dbReference type="Proteomes" id="UP001602245"/>
    </source>
</evidence>
<protein>
    <submittedName>
        <fullName evidence="2">Uncharacterized protein</fullName>
    </submittedName>
</protein>
<reference evidence="2 3" key="1">
    <citation type="submission" date="2024-10" db="EMBL/GenBank/DDBJ databases">
        <title>The Natural Products Discovery Center: Release of the First 8490 Sequenced Strains for Exploring Actinobacteria Biosynthetic Diversity.</title>
        <authorList>
            <person name="Kalkreuter E."/>
            <person name="Kautsar S.A."/>
            <person name="Yang D."/>
            <person name="Bader C.D."/>
            <person name="Teijaro C.N."/>
            <person name="Fluegel L."/>
            <person name="Davis C.M."/>
            <person name="Simpson J.R."/>
            <person name="Lauterbach L."/>
            <person name="Steele A.D."/>
            <person name="Gui C."/>
            <person name="Meng S."/>
            <person name="Li G."/>
            <person name="Viehrig K."/>
            <person name="Ye F."/>
            <person name="Su P."/>
            <person name="Kiefer A.F."/>
            <person name="Nichols A."/>
            <person name="Cepeda A.J."/>
            <person name="Yan W."/>
            <person name="Fan B."/>
            <person name="Jiang Y."/>
            <person name="Adhikari A."/>
            <person name="Zheng C.-J."/>
            <person name="Schuster L."/>
            <person name="Cowan T.M."/>
            <person name="Smanski M.J."/>
            <person name="Chevrette M.G."/>
            <person name="De Carvalho L.P.S."/>
            <person name="Shen B."/>
        </authorList>
    </citation>
    <scope>NUCLEOTIDE SEQUENCE [LARGE SCALE GENOMIC DNA]</scope>
    <source>
        <strain evidence="2 3">NPDC000087</strain>
    </source>
</reference>
<accession>A0ABW6WX84</accession>
<organism evidence="2 3">
    <name type="scientific">Paractinoplanes globisporus</name>
    <dbReference type="NCBI Taxonomy" id="113565"/>
    <lineage>
        <taxon>Bacteria</taxon>
        <taxon>Bacillati</taxon>
        <taxon>Actinomycetota</taxon>
        <taxon>Actinomycetes</taxon>
        <taxon>Micromonosporales</taxon>
        <taxon>Micromonosporaceae</taxon>
        <taxon>Paractinoplanes</taxon>
    </lineage>
</organism>
<sequence>MPFLPWKTLTDSGSDILGDARLEALGDAATKLPFTMTLDTHGRLTNASVVTPATGKFPAFTFTFVYRYSSVTSRRRQPARSKPSPRSTSGAATEPAGPRFRNGRHAARTPSGAVAGYALSRHDGLTGFSFDRG</sequence>
<dbReference type="Proteomes" id="UP001602245">
    <property type="component" value="Unassembled WGS sequence"/>
</dbReference>
<proteinExistence type="predicted"/>
<gene>
    <name evidence="2" type="ORF">ACFY35_48005</name>
</gene>
<dbReference type="RefSeq" id="WP_157296382.1">
    <property type="nucleotide sequence ID" value="NZ_JBIAZU010000010.1"/>
</dbReference>